<dbReference type="KEGG" id="kdj:28964877"/>
<feature type="compositionally biased region" description="Basic and acidic residues" evidence="1">
    <location>
        <begin position="679"/>
        <end position="707"/>
    </location>
</feature>
<reference evidence="2" key="1">
    <citation type="submission" date="2013-07" db="EMBL/GenBank/DDBJ databases">
        <authorList>
            <consortium name="The Broad Institute Genome Sequencing Platform"/>
            <person name="Cuomo C."/>
            <person name="Litvintseva A."/>
            <person name="Chen Y."/>
            <person name="Heitman J."/>
            <person name="Sun S."/>
            <person name="Springer D."/>
            <person name="Dromer F."/>
            <person name="Young S.K."/>
            <person name="Zeng Q."/>
            <person name="Gargeya S."/>
            <person name="Fitzgerald M."/>
            <person name="Abouelleil A."/>
            <person name="Alvarado L."/>
            <person name="Berlin A.M."/>
            <person name="Chapman S.B."/>
            <person name="Dewar J."/>
            <person name="Goldberg J."/>
            <person name="Griggs A."/>
            <person name="Gujja S."/>
            <person name="Hansen M."/>
            <person name="Howarth C."/>
            <person name="Imamovic A."/>
            <person name="Larimer J."/>
            <person name="McCowan C."/>
            <person name="Murphy C."/>
            <person name="Pearson M."/>
            <person name="Priest M."/>
            <person name="Roberts A."/>
            <person name="Saif S."/>
            <person name="Shea T."/>
            <person name="Sykes S."/>
            <person name="Wortman J."/>
            <person name="Nusbaum C."/>
            <person name="Birren B."/>
        </authorList>
    </citation>
    <scope>NUCLEOTIDE SEQUENCE</scope>
    <source>
        <strain evidence="2">CBS 10117</strain>
    </source>
</reference>
<reference evidence="2" key="2">
    <citation type="submission" date="2024-02" db="EMBL/GenBank/DDBJ databases">
        <title>Comparative genomics of Cryptococcus and Kwoniella reveals pathogenesis evolution and contrasting modes of karyotype evolution via chromosome fusion or intercentromeric recombination.</title>
        <authorList>
            <person name="Coelho M.A."/>
            <person name="David-Palma M."/>
            <person name="Shea T."/>
            <person name="Bowers K."/>
            <person name="McGinley-Smith S."/>
            <person name="Mohammad A.W."/>
            <person name="Gnirke A."/>
            <person name="Yurkov A.M."/>
            <person name="Nowrousian M."/>
            <person name="Sun S."/>
            <person name="Cuomo C.A."/>
            <person name="Heitman J."/>
        </authorList>
    </citation>
    <scope>NUCLEOTIDE SEQUENCE</scope>
    <source>
        <strain evidence="2">CBS 10117</strain>
    </source>
</reference>
<accession>A0AAJ8MF03</accession>
<proteinExistence type="predicted"/>
<feature type="compositionally biased region" description="Basic and acidic residues" evidence="1">
    <location>
        <begin position="728"/>
        <end position="746"/>
    </location>
</feature>
<evidence type="ECO:0000313" key="2">
    <source>
        <dbReference type="EMBL" id="WWC58627.1"/>
    </source>
</evidence>
<keyword evidence="3" id="KW-1185">Reference proteome</keyword>
<sequence length="746" mass="81490">MDRTDLFKELLRLRPELLHVLLNSGNASLRNQALQVAFTTLDIELPAELSEAALRVHPKIIALLRSQHLGTHTKILRFYHASSRENHLKVSTDYLPDIENEPRIAVWNLAADIIRCCPNLQHLEWNTSFGIGGGLWEAIGSLTKLTRLYITHPPLHPAYSASAQAGTPSPRITPRLQLLVPPTPFSESAQEIDAAKPPPLGSVIGNGGWGLGFGWENLEELKIGPLSETGAKTVARHLSKETWSSIGEWPQSFRSMEIVIPEGTKRFSWVLDHLDSIHCLPFAQMQHFSLRRITHPVHLLPFPPANAPSMPVIPTDMTFRPIPDDLLQAIIENGSRLQNLCLTWWEMSQDNYLAILTNCKQLRKLEVALAGPVASAINIPNSFGNSPLKHLSFMSNPSHYPATLSTKVKVDYIDTPEDLPTTLRDQMSVADVNLLDPRDLKKLARKIPNLQSLDWTGKGGKGMWAFVRKTNSSIINVKFTHAAILTKNIWLRCQERPPAILGPIVETPQATTALEIPQTPSSVSSAPLSPSSPLVRTSSVKTDDSVRTPGSASARSTGNGEDSDFNGQADIVTVSSGHQGLSPTSPSWSDANSVSPSCSSSIKLPAKPITYPSRNKVKITSRHGTSTRSSTPRSTPSVASRDSAPRTPTSSSIPSTPIPAPQSPRTIPGSGGRAFYPIEKFEHSRKDQTPPEGSTKRDEGSKQKTIDNIHAVSEAGWTVVGAPGVKSSKSEKNEKTKARSKDSPRK</sequence>
<dbReference type="RefSeq" id="XP_065824354.1">
    <property type="nucleotide sequence ID" value="XM_065968282.1"/>
</dbReference>
<feature type="region of interest" description="Disordered" evidence="1">
    <location>
        <begin position="517"/>
        <end position="746"/>
    </location>
</feature>
<gene>
    <name evidence="2" type="ORF">I303_101171</name>
</gene>
<dbReference type="SUPFAM" id="SSF52047">
    <property type="entry name" value="RNI-like"/>
    <property type="match status" value="1"/>
</dbReference>
<feature type="compositionally biased region" description="Low complexity" evidence="1">
    <location>
        <begin position="520"/>
        <end position="535"/>
    </location>
</feature>
<feature type="compositionally biased region" description="Polar residues" evidence="1">
    <location>
        <begin position="573"/>
        <end position="602"/>
    </location>
</feature>
<protein>
    <submittedName>
        <fullName evidence="2">Uncharacterized protein</fullName>
    </submittedName>
</protein>
<dbReference type="GeneID" id="28964877"/>
<organism evidence="2 3">
    <name type="scientific">Kwoniella dejecticola CBS 10117</name>
    <dbReference type="NCBI Taxonomy" id="1296121"/>
    <lineage>
        <taxon>Eukaryota</taxon>
        <taxon>Fungi</taxon>
        <taxon>Dikarya</taxon>
        <taxon>Basidiomycota</taxon>
        <taxon>Agaricomycotina</taxon>
        <taxon>Tremellomycetes</taxon>
        <taxon>Tremellales</taxon>
        <taxon>Cryptococcaceae</taxon>
        <taxon>Kwoniella</taxon>
    </lineage>
</organism>
<name>A0AAJ8MF03_9TREE</name>
<dbReference type="AlphaFoldDB" id="A0AAJ8MF03"/>
<feature type="compositionally biased region" description="Polar residues" evidence="1">
    <location>
        <begin position="548"/>
        <end position="560"/>
    </location>
</feature>
<dbReference type="Gene3D" id="3.80.10.10">
    <property type="entry name" value="Ribonuclease Inhibitor"/>
    <property type="match status" value="1"/>
</dbReference>
<evidence type="ECO:0000313" key="3">
    <source>
        <dbReference type="Proteomes" id="UP000078595"/>
    </source>
</evidence>
<dbReference type="InterPro" id="IPR032675">
    <property type="entry name" value="LRR_dom_sf"/>
</dbReference>
<dbReference type="EMBL" id="CP144530">
    <property type="protein sequence ID" value="WWC58627.1"/>
    <property type="molecule type" value="Genomic_DNA"/>
</dbReference>
<feature type="compositionally biased region" description="Low complexity" evidence="1">
    <location>
        <begin position="622"/>
        <end position="655"/>
    </location>
</feature>
<dbReference type="Proteomes" id="UP000078595">
    <property type="component" value="Chromosome 1"/>
</dbReference>
<evidence type="ECO:0000256" key="1">
    <source>
        <dbReference type="SAM" id="MobiDB-lite"/>
    </source>
</evidence>